<dbReference type="InterPro" id="IPR006520">
    <property type="entry name" value="Dit_BPSPP_N"/>
</dbReference>
<dbReference type="InterPro" id="IPR008841">
    <property type="entry name" value="Siphovirus-type_tail_N"/>
</dbReference>
<evidence type="ECO:0000313" key="2">
    <source>
        <dbReference type="EMBL" id="HEG91531.1"/>
    </source>
</evidence>
<dbReference type="Gene3D" id="2.40.30.200">
    <property type="match status" value="1"/>
</dbReference>
<sequence>MPRARAGGGDVLPGLEFAGRHSSEFGIIVLRVEREPLPAARVATLTVTGRHGSWFYRAELEPRRFTVTLGIEHQEPEELVDQLYQLADWLAPTRGVAPLAFDIDPERYWLARVASVDPPERLAPDFVAVTVVFECPDPFAYAVEDDVLTITLAELYEGRPRYNSAAAYNQGARGRYNQLSTGQLVTRTFTRRGTAPSPPLITIEGRIEEGRGAVTVALNGATVTYRGPLSPGERLVIDGDHLTAYRESPSGRLPSLAGLSTLAVPVTVPGENSLAVVTTGAARVYQIEVACRSRWF</sequence>
<gene>
    <name evidence="2" type="ORF">ENP34_08820</name>
</gene>
<dbReference type="NCBIfam" id="TIGR01633">
    <property type="entry name" value="phi3626_gp14_N"/>
    <property type="match status" value="1"/>
</dbReference>
<comment type="caution">
    <text evidence="2">The sequence shown here is derived from an EMBL/GenBank/DDBJ whole genome shotgun (WGS) entry which is preliminary data.</text>
</comment>
<dbReference type="Pfam" id="PF05709">
    <property type="entry name" value="Sipho_tail"/>
    <property type="match status" value="1"/>
</dbReference>
<protein>
    <submittedName>
        <fullName evidence="2">Phage tail family protein</fullName>
    </submittedName>
</protein>
<reference evidence="2" key="1">
    <citation type="journal article" date="2020" name="mSystems">
        <title>Genome- and Community-Level Interaction Insights into Carbon Utilization and Element Cycling Functions of Hydrothermarchaeota in Hydrothermal Sediment.</title>
        <authorList>
            <person name="Zhou Z."/>
            <person name="Liu Y."/>
            <person name="Xu W."/>
            <person name="Pan J."/>
            <person name="Luo Z.H."/>
            <person name="Li M."/>
        </authorList>
    </citation>
    <scope>NUCLEOTIDE SEQUENCE [LARGE SCALE GENOMIC DNA]</scope>
    <source>
        <strain evidence="2">SpSt-210</strain>
    </source>
</reference>
<accession>A0A831TFS1</accession>
<evidence type="ECO:0000259" key="1">
    <source>
        <dbReference type="Pfam" id="PF05709"/>
    </source>
</evidence>
<dbReference type="AlphaFoldDB" id="A0A831TFS1"/>
<feature type="domain" description="Siphovirus-type tail component RIFT-related" evidence="1">
    <location>
        <begin position="38"/>
        <end position="135"/>
    </location>
</feature>
<organism evidence="2">
    <name type="scientific">Thermorudis peleae</name>
    <dbReference type="NCBI Taxonomy" id="1382356"/>
    <lineage>
        <taxon>Bacteria</taxon>
        <taxon>Pseudomonadati</taxon>
        <taxon>Thermomicrobiota</taxon>
        <taxon>Thermomicrobia</taxon>
        <taxon>Thermomicrobia incertae sedis</taxon>
        <taxon>Thermorudis</taxon>
    </lineage>
</organism>
<name>A0A831TFS1_9BACT</name>
<dbReference type="EMBL" id="DSIY01000206">
    <property type="protein sequence ID" value="HEG91531.1"/>
    <property type="molecule type" value="Genomic_DNA"/>
</dbReference>
<proteinExistence type="predicted"/>